<dbReference type="OrthoDB" id="9806163at2"/>
<evidence type="ECO:0000313" key="4">
    <source>
        <dbReference type="EMBL" id="OBZ93145.1"/>
    </source>
</evidence>
<dbReference type="Gene3D" id="1.10.3020.10">
    <property type="entry name" value="alpha-amino acid ester hydrolase ( Helical cap domain)"/>
    <property type="match status" value="1"/>
</dbReference>
<organism evidence="4 5">
    <name type="scientific">Pararhizobium polonicum</name>
    <dbReference type="NCBI Taxonomy" id="1612624"/>
    <lineage>
        <taxon>Bacteria</taxon>
        <taxon>Pseudomonadati</taxon>
        <taxon>Pseudomonadota</taxon>
        <taxon>Alphaproteobacteria</taxon>
        <taxon>Hyphomicrobiales</taxon>
        <taxon>Rhizobiaceae</taxon>
        <taxon>Rhizobium/Agrobacterium group</taxon>
        <taxon>Pararhizobium</taxon>
    </lineage>
</organism>
<dbReference type="EMBL" id="LGLV01000016">
    <property type="protein sequence ID" value="OBZ93145.1"/>
    <property type="molecule type" value="Genomic_DNA"/>
</dbReference>
<proteinExistence type="predicted"/>
<dbReference type="STRING" id="1612624.ADU59_23645"/>
<evidence type="ECO:0000313" key="5">
    <source>
        <dbReference type="Proteomes" id="UP000093111"/>
    </source>
</evidence>
<keyword evidence="5" id="KW-1185">Reference proteome</keyword>
<dbReference type="SUPFAM" id="SSF49785">
    <property type="entry name" value="Galactose-binding domain-like"/>
    <property type="match status" value="1"/>
</dbReference>
<dbReference type="Gene3D" id="3.40.50.1820">
    <property type="entry name" value="alpha/beta hydrolase"/>
    <property type="match status" value="1"/>
</dbReference>
<dbReference type="InterPro" id="IPR008979">
    <property type="entry name" value="Galactose-bd-like_sf"/>
</dbReference>
<evidence type="ECO:0000256" key="1">
    <source>
        <dbReference type="ARBA" id="ARBA00022801"/>
    </source>
</evidence>
<comment type="caution">
    <text evidence="4">The sequence shown here is derived from an EMBL/GenBank/DDBJ whole genome shotgun (WGS) entry which is preliminary data.</text>
</comment>
<dbReference type="InterPro" id="IPR013736">
    <property type="entry name" value="Xaa-Pro_dipept_C"/>
</dbReference>
<dbReference type="SMART" id="SM00939">
    <property type="entry name" value="PepX_C"/>
    <property type="match status" value="1"/>
</dbReference>
<dbReference type="NCBIfam" id="TIGR00976">
    <property type="entry name" value="CocE_NonD"/>
    <property type="match status" value="1"/>
</dbReference>
<dbReference type="InterPro" id="IPR050585">
    <property type="entry name" value="Xaa-Pro_dipeptidyl-ppase/CocE"/>
</dbReference>
<dbReference type="InterPro" id="IPR005674">
    <property type="entry name" value="CocE/Ser_esterase"/>
</dbReference>
<dbReference type="PANTHER" id="PTHR43056">
    <property type="entry name" value="PEPTIDASE S9 PROLYL OLIGOPEPTIDASE"/>
    <property type="match status" value="1"/>
</dbReference>
<evidence type="ECO:0000256" key="2">
    <source>
        <dbReference type="SAM" id="MobiDB-lite"/>
    </source>
</evidence>
<dbReference type="SUPFAM" id="SSF53474">
    <property type="entry name" value="alpha/beta-Hydrolases"/>
    <property type="match status" value="1"/>
</dbReference>
<reference evidence="4 5" key="1">
    <citation type="journal article" date="2016" name="Syst. Appl. Microbiol.">
        <title>Pararhizobium polonicum sp. nov. isolated from tumors on stone fruit rootstocks.</title>
        <authorList>
            <person name="Pulawska J."/>
            <person name="Kuzmanovic N."/>
            <person name="Willems A."/>
            <person name="Pothier J.F."/>
        </authorList>
    </citation>
    <scope>NUCLEOTIDE SEQUENCE [LARGE SCALE GENOMIC DNA]</scope>
    <source>
        <strain evidence="4 5">F5.1</strain>
    </source>
</reference>
<protein>
    <submittedName>
        <fullName evidence="4">Peptidase</fullName>
    </submittedName>
</protein>
<evidence type="ECO:0000259" key="3">
    <source>
        <dbReference type="SMART" id="SM00939"/>
    </source>
</evidence>
<dbReference type="InterPro" id="IPR029058">
    <property type="entry name" value="AB_hydrolase_fold"/>
</dbReference>
<dbReference type="RefSeq" id="WP_068957325.1">
    <property type="nucleotide sequence ID" value="NZ_LGLV01000016.1"/>
</dbReference>
<dbReference type="AlphaFoldDB" id="A0A1C7NVX2"/>
<dbReference type="PANTHER" id="PTHR43056:SF10">
    <property type="entry name" value="COCE_NOND FAMILY, PUTATIVE (AFU_ORTHOLOGUE AFUA_7G00600)-RELATED"/>
    <property type="match status" value="1"/>
</dbReference>
<dbReference type="PATRIC" id="fig|1612624.7.peg.2418"/>
<keyword evidence="1" id="KW-0378">Hydrolase</keyword>
<dbReference type="Pfam" id="PF08530">
    <property type="entry name" value="PepX_C"/>
    <property type="match status" value="1"/>
</dbReference>
<dbReference type="Gene3D" id="2.60.120.260">
    <property type="entry name" value="Galactose-binding domain-like"/>
    <property type="match status" value="1"/>
</dbReference>
<accession>A0A1C7NVX2</accession>
<dbReference type="Proteomes" id="UP000093111">
    <property type="component" value="Unassembled WGS sequence"/>
</dbReference>
<dbReference type="GO" id="GO:0008239">
    <property type="term" value="F:dipeptidyl-peptidase activity"/>
    <property type="evidence" value="ECO:0007669"/>
    <property type="project" value="InterPro"/>
</dbReference>
<name>A0A1C7NVX2_9HYPH</name>
<dbReference type="Pfam" id="PF02129">
    <property type="entry name" value="Peptidase_S15"/>
    <property type="match status" value="1"/>
</dbReference>
<feature type="region of interest" description="Disordered" evidence="2">
    <location>
        <begin position="534"/>
        <end position="560"/>
    </location>
</feature>
<sequence>MSKRSFTLIENEWIVLADGTRLSARIWMPDGASDSPVPAVLEYLPYRKRGGTNARDESTYPVFAEAGIAGVRVDIRGSGESDGVIDGEYTPRELSDGCELIAWIAAQPWSNGKVGMMGISWGGFNCLQVAALKPPALKAVISIASTVDRYNDDIHYKNGTHLSAQLSWAATMLAYQSRSPDPALVGDAWKDMWLERLKNEPFFMEEWLEHQRRDAFWEHGSICEDFGGFPVPAMVIAGWADGYRNTPMKAAEGLGSKVKALIGPWVHKYPHFAWPKPRADFHGEAIAWWNHWLRDEETGVEALPQMRAFILDGPKPALRRNVEPGFWVAQDEWRPPEMQAFHVDPSGSLNDGSPIAGAHAHTAYLKSPLDTGTASGEWFTLKPDAEMAGDQRIDDAGSLTFETAPLTQAADYLGQPVLTVELACDADWANLVARLVDIHPDGSATRVTFGVLNLAHRDGNAEPKPLVKGEKTKIRLVLDACGYRFGAGHRIRLSLSTSYWPMVLPAPSDPGLTLDLASIDLALPKLGEHRSITLPEPENPDPLPKYNELAPGKTSRRVERDMTTGKTHYHIHEDTGLTEHPDTGLATQDIREEVWTIATDDPLSMTGVSTWTCIARREGWSVKTVSVSRIGCTATEWLTSASVSAFEGETQIFEKTFEKRTPRDFM</sequence>
<dbReference type="InterPro" id="IPR000383">
    <property type="entry name" value="Xaa-Pro-like_dom"/>
</dbReference>
<feature type="domain" description="Xaa-Pro dipeptidyl-peptidase C-terminal" evidence="3">
    <location>
        <begin position="286"/>
        <end position="544"/>
    </location>
</feature>
<gene>
    <name evidence="4" type="ORF">ADU59_23645</name>
</gene>